<protein>
    <submittedName>
        <fullName evidence="5">Uncharacterized protein (TIGR00369 family)</fullName>
    </submittedName>
</protein>
<evidence type="ECO:0000313" key="6">
    <source>
        <dbReference type="Proteomes" id="UP000292423"/>
    </source>
</evidence>
<organism evidence="5 6">
    <name type="scientific">Fluviicoccus keumensis</name>
    <dbReference type="NCBI Taxonomy" id="1435465"/>
    <lineage>
        <taxon>Bacteria</taxon>
        <taxon>Pseudomonadati</taxon>
        <taxon>Pseudomonadota</taxon>
        <taxon>Gammaproteobacteria</taxon>
        <taxon>Moraxellales</taxon>
        <taxon>Moraxellaceae</taxon>
        <taxon>Fluviicoccus</taxon>
    </lineage>
</organism>
<dbReference type="Gene3D" id="3.10.129.10">
    <property type="entry name" value="Hotdog Thioesterase"/>
    <property type="match status" value="1"/>
</dbReference>
<keyword evidence="3" id="KW-0812">Transmembrane</keyword>
<dbReference type="Pfam" id="PF03061">
    <property type="entry name" value="4HBT"/>
    <property type="match status" value="1"/>
</dbReference>
<dbReference type="NCBIfam" id="TIGR00369">
    <property type="entry name" value="unchar_dom_1"/>
    <property type="match status" value="1"/>
</dbReference>
<keyword evidence="3" id="KW-1133">Transmembrane helix</keyword>
<dbReference type="GO" id="GO:0047617">
    <property type="term" value="F:fatty acyl-CoA hydrolase activity"/>
    <property type="evidence" value="ECO:0007669"/>
    <property type="project" value="InterPro"/>
</dbReference>
<proteinExistence type="inferred from homology"/>
<evidence type="ECO:0000259" key="4">
    <source>
        <dbReference type="Pfam" id="PF03061"/>
    </source>
</evidence>
<feature type="domain" description="Thioesterase" evidence="4">
    <location>
        <begin position="65"/>
        <end position="154"/>
    </location>
</feature>
<dbReference type="PANTHER" id="PTHR21660:SF1">
    <property type="entry name" value="ACYL-COENZYME A THIOESTERASE 13"/>
    <property type="match status" value="1"/>
</dbReference>
<dbReference type="Proteomes" id="UP000292423">
    <property type="component" value="Unassembled WGS sequence"/>
</dbReference>
<evidence type="ECO:0000256" key="3">
    <source>
        <dbReference type="SAM" id="Phobius"/>
    </source>
</evidence>
<evidence type="ECO:0000256" key="1">
    <source>
        <dbReference type="ARBA" id="ARBA00008324"/>
    </source>
</evidence>
<keyword evidence="3" id="KW-0472">Membrane</keyword>
<dbReference type="AlphaFoldDB" id="A0A4Q7ZBI0"/>
<sequence length="163" mass="18102">MSEHSHAPHESEAEAKARVLKERMQMGFNMIPFNQVIGLQITDISLERVSAQFAMKPQLIGNMTHQILHGGVIATALDTIGGAMAMSAVYAALKGISREERMMRILKLATLDMRVDYLKPGRGQMFTVSSTVLRVGKKVCVTRMELENEDKELIAVGTATYMY</sequence>
<dbReference type="RefSeq" id="WP_130411146.1">
    <property type="nucleotide sequence ID" value="NZ_SHKX01000010.1"/>
</dbReference>
<keyword evidence="6" id="KW-1185">Reference proteome</keyword>
<dbReference type="InterPro" id="IPR003736">
    <property type="entry name" value="PAAI_dom"/>
</dbReference>
<dbReference type="InterPro" id="IPR029069">
    <property type="entry name" value="HotDog_dom_sf"/>
</dbReference>
<dbReference type="InterPro" id="IPR039298">
    <property type="entry name" value="ACOT13"/>
</dbReference>
<reference evidence="5 6" key="1">
    <citation type="submission" date="2019-02" db="EMBL/GenBank/DDBJ databases">
        <title>Genomic Encyclopedia of Type Strains, Phase IV (KMG-IV): sequencing the most valuable type-strain genomes for metagenomic binning, comparative biology and taxonomic classification.</title>
        <authorList>
            <person name="Goeker M."/>
        </authorList>
    </citation>
    <scope>NUCLEOTIDE SEQUENCE [LARGE SCALE GENOMIC DNA]</scope>
    <source>
        <strain evidence="5 6">DSM 105135</strain>
    </source>
</reference>
<dbReference type="NCBIfam" id="NF008675">
    <property type="entry name" value="PRK11688.1"/>
    <property type="match status" value="1"/>
</dbReference>
<feature type="transmembrane region" description="Helical" evidence="3">
    <location>
        <begin position="67"/>
        <end position="93"/>
    </location>
</feature>
<dbReference type="OrthoDB" id="9813158at2"/>
<dbReference type="EMBL" id="SHKX01000010">
    <property type="protein sequence ID" value="RZU47940.1"/>
    <property type="molecule type" value="Genomic_DNA"/>
</dbReference>
<dbReference type="PANTHER" id="PTHR21660">
    <property type="entry name" value="THIOESTERASE SUPERFAMILY MEMBER-RELATED"/>
    <property type="match status" value="1"/>
</dbReference>
<dbReference type="InterPro" id="IPR006683">
    <property type="entry name" value="Thioestr_dom"/>
</dbReference>
<dbReference type="CDD" id="cd03443">
    <property type="entry name" value="PaaI_thioesterase"/>
    <property type="match status" value="1"/>
</dbReference>
<name>A0A4Q7ZBI0_9GAMM</name>
<gene>
    <name evidence="5" type="ORF">EV700_0909</name>
</gene>
<comment type="similarity">
    <text evidence="1">Belongs to the thioesterase PaaI family.</text>
</comment>
<evidence type="ECO:0000313" key="5">
    <source>
        <dbReference type="EMBL" id="RZU47940.1"/>
    </source>
</evidence>
<dbReference type="SUPFAM" id="SSF54637">
    <property type="entry name" value="Thioesterase/thiol ester dehydrase-isomerase"/>
    <property type="match status" value="1"/>
</dbReference>
<accession>A0A4Q7ZBI0</accession>
<comment type="caution">
    <text evidence="5">The sequence shown here is derived from an EMBL/GenBank/DDBJ whole genome shotgun (WGS) entry which is preliminary data.</text>
</comment>
<keyword evidence="2" id="KW-0378">Hydrolase</keyword>
<evidence type="ECO:0000256" key="2">
    <source>
        <dbReference type="ARBA" id="ARBA00022801"/>
    </source>
</evidence>